<name>A0A0D8XDH4_DICVI</name>
<reference evidence="2" key="2">
    <citation type="journal article" date="2016" name="Sci. Rep.">
        <title>Dictyocaulus viviparus genome, variome and transcriptome elucidate lungworm biology and support future intervention.</title>
        <authorList>
            <person name="McNulty S.N."/>
            <person name="Strube C."/>
            <person name="Rosa B.A."/>
            <person name="Martin J.C."/>
            <person name="Tyagi R."/>
            <person name="Choi Y.J."/>
            <person name="Wang Q."/>
            <person name="Hallsworth Pepin K."/>
            <person name="Zhang X."/>
            <person name="Ozersky P."/>
            <person name="Wilson R.K."/>
            <person name="Sternberg P.W."/>
            <person name="Gasser R.B."/>
            <person name="Mitreva M."/>
        </authorList>
    </citation>
    <scope>NUCLEOTIDE SEQUENCE [LARGE SCALE GENOMIC DNA]</scope>
    <source>
        <strain evidence="2">HannoverDv2000</strain>
    </source>
</reference>
<evidence type="ECO:0000313" key="2">
    <source>
        <dbReference type="Proteomes" id="UP000053766"/>
    </source>
</evidence>
<accession>A0A0D8XDH4</accession>
<organism evidence="1 2">
    <name type="scientific">Dictyocaulus viviparus</name>
    <name type="common">Bovine lungworm</name>
    <dbReference type="NCBI Taxonomy" id="29172"/>
    <lineage>
        <taxon>Eukaryota</taxon>
        <taxon>Metazoa</taxon>
        <taxon>Ecdysozoa</taxon>
        <taxon>Nematoda</taxon>
        <taxon>Chromadorea</taxon>
        <taxon>Rhabditida</taxon>
        <taxon>Rhabditina</taxon>
        <taxon>Rhabditomorpha</taxon>
        <taxon>Strongyloidea</taxon>
        <taxon>Metastrongylidae</taxon>
        <taxon>Dictyocaulus</taxon>
    </lineage>
</organism>
<dbReference type="EMBL" id="KN716752">
    <property type="protein sequence ID" value="KJH41822.1"/>
    <property type="molecule type" value="Genomic_DNA"/>
</dbReference>
<protein>
    <submittedName>
        <fullName evidence="1">Uncharacterized protein</fullName>
    </submittedName>
</protein>
<reference evidence="1 2" key="1">
    <citation type="submission" date="2013-11" db="EMBL/GenBank/DDBJ databases">
        <title>Draft genome of the bovine lungworm Dictyocaulus viviparus.</title>
        <authorList>
            <person name="Mitreva M."/>
        </authorList>
    </citation>
    <scope>NUCLEOTIDE SEQUENCE [LARGE SCALE GENOMIC DNA]</scope>
    <source>
        <strain evidence="1 2">HannoverDv2000</strain>
    </source>
</reference>
<gene>
    <name evidence="1" type="ORF">DICVIV_12194</name>
</gene>
<dbReference type="OrthoDB" id="5779597at2759"/>
<dbReference type="Proteomes" id="UP000053766">
    <property type="component" value="Unassembled WGS sequence"/>
</dbReference>
<evidence type="ECO:0000313" key="1">
    <source>
        <dbReference type="EMBL" id="KJH41822.1"/>
    </source>
</evidence>
<dbReference type="AlphaFoldDB" id="A0A0D8XDH4"/>
<sequence>MSMQTMNNETREDIRSQFPIAVNLTEGFGFTILTTMAMIAEKIVETFNAASATIMSPQECPIAPPLD</sequence>
<keyword evidence="2" id="KW-1185">Reference proteome</keyword>
<proteinExistence type="predicted"/>